<proteinExistence type="predicted"/>
<accession>A0AAW1H3U0</accession>
<evidence type="ECO:0000313" key="2">
    <source>
        <dbReference type="EMBL" id="KAK9669552.1"/>
    </source>
</evidence>
<dbReference type="AlphaFoldDB" id="A0AAW1H3U0"/>
<dbReference type="PANTHER" id="PTHR31676">
    <property type="entry name" value="T31J12.3 PROTEIN-RELATED"/>
    <property type="match status" value="1"/>
</dbReference>
<feature type="signal peptide" evidence="1">
    <location>
        <begin position="1"/>
        <end position="19"/>
    </location>
</feature>
<comment type="caution">
    <text evidence="2">The sequence shown here is derived from an EMBL/GenBank/DDBJ whole genome shotgun (WGS) entry which is preliminary data.</text>
</comment>
<reference evidence="2" key="1">
    <citation type="submission" date="2024-03" db="EMBL/GenBank/DDBJ databases">
        <title>WGS assembly of Saponaria officinalis var. Norfolk2.</title>
        <authorList>
            <person name="Jenkins J."/>
            <person name="Shu S."/>
            <person name="Grimwood J."/>
            <person name="Barry K."/>
            <person name="Goodstein D."/>
            <person name="Schmutz J."/>
            <person name="Leebens-Mack J."/>
            <person name="Osbourn A."/>
        </authorList>
    </citation>
    <scope>NUCLEOTIDE SEQUENCE [LARGE SCALE GENOMIC DNA]</scope>
    <source>
        <strain evidence="2">JIC</strain>
    </source>
</reference>
<dbReference type="InterPro" id="IPR007493">
    <property type="entry name" value="DUF538"/>
</dbReference>
<evidence type="ECO:0000256" key="1">
    <source>
        <dbReference type="SAM" id="SignalP"/>
    </source>
</evidence>
<keyword evidence="3" id="KW-1185">Reference proteome</keyword>
<dbReference type="PANTHER" id="PTHR31676:SF110">
    <property type="entry name" value="TRANSMEMBRANE PROTEIN"/>
    <property type="match status" value="1"/>
</dbReference>
<dbReference type="InterPro" id="IPR036758">
    <property type="entry name" value="At5g01610-like"/>
</dbReference>
<evidence type="ECO:0000313" key="3">
    <source>
        <dbReference type="Proteomes" id="UP001443914"/>
    </source>
</evidence>
<feature type="chain" id="PRO_5043743800" evidence="1">
    <location>
        <begin position="20"/>
        <end position="170"/>
    </location>
</feature>
<organism evidence="2 3">
    <name type="scientific">Saponaria officinalis</name>
    <name type="common">Common soapwort</name>
    <name type="synonym">Lychnis saponaria</name>
    <dbReference type="NCBI Taxonomy" id="3572"/>
    <lineage>
        <taxon>Eukaryota</taxon>
        <taxon>Viridiplantae</taxon>
        <taxon>Streptophyta</taxon>
        <taxon>Embryophyta</taxon>
        <taxon>Tracheophyta</taxon>
        <taxon>Spermatophyta</taxon>
        <taxon>Magnoliopsida</taxon>
        <taxon>eudicotyledons</taxon>
        <taxon>Gunneridae</taxon>
        <taxon>Pentapetalae</taxon>
        <taxon>Caryophyllales</taxon>
        <taxon>Caryophyllaceae</taxon>
        <taxon>Caryophylleae</taxon>
        <taxon>Saponaria</taxon>
    </lineage>
</organism>
<dbReference type="Pfam" id="PF04398">
    <property type="entry name" value="DUF538"/>
    <property type="match status" value="1"/>
</dbReference>
<sequence length="170" mass="18922">MLPIIILLSYLLLTRTVSGQVLVSDPITIYDALASHGLPIGLLPKGVKGFTIDPTGLFEAHLDQTCRSKLDNQFEYKPDISGQLTYGRVANLTGMESLELFVWVSVNEIRVDIPNSGRIHFDLEKGVHKELSLSLFETPADCVAVTTAEKTNRFLQYNGVRKKTSRKDVM</sequence>
<dbReference type="Proteomes" id="UP001443914">
    <property type="component" value="Unassembled WGS sequence"/>
</dbReference>
<name>A0AAW1H3U0_SAPOF</name>
<gene>
    <name evidence="2" type="ORF">RND81_13G139000</name>
</gene>
<dbReference type="SUPFAM" id="SSF141562">
    <property type="entry name" value="At5g01610-like"/>
    <property type="match status" value="1"/>
</dbReference>
<dbReference type="Gene3D" id="2.30.240.10">
    <property type="entry name" value="At5g01610-like"/>
    <property type="match status" value="1"/>
</dbReference>
<protein>
    <submittedName>
        <fullName evidence="2">Uncharacterized protein</fullName>
    </submittedName>
</protein>
<dbReference type="EMBL" id="JBDFQZ010000013">
    <property type="protein sequence ID" value="KAK9669552.1"/>
    <property type="molecule type" value="Genomic_DNA"/>
</dbReference>
<keyword evidence="1" id="KW-0732">Signal</keyword>